<dbReference type="PANTHER" id="PTHR11188">
    <property type="entry name" value="ARRESTIN DOMAIN CONTAINING PROTEIN"/>
    <property type="match status" value="1"/>
</dbReference>
<gene>
    <name evidence="3" type="ORF">QCA50_002151</name>
</gene>
<feature type="compositionally biased region" description="Polar residues" evidence="1">
    <location>
        <begin position="593"/>
        <end position="622"/>
    </location>
</feature>
<evidence type="ECO:0000259" key="2">
    <source>
        <dbReference type="SMART" id="SM01017"/>
    </source>
</evidence>
<feature type="region of interest" description="Disordered" evidence="1">
    <location>
        <begin position="722"/>
        <end position="771"/>
    </location>
</feature>
<dbReference type="Proteomes" id="UP001385951">
    <property type="component" value="Unassembled WGS sequence"/>
</dbReference>
<name>A0AAW0GMV2_9APHY</name>
<dbReference type="GO" id="GO:0031625">
    <property type="term" value="F:ubiquitin protein ligase binding"/>
    <property type="evidence" value="ECO:0007669"/>
    <property type="project" value="TreeGrafter"/>
</dbReference>
<feature type="domain" description="Arrestin C-terminal-like" evidence="2">
    <location>
        <begin position="202"/>
        <end position="352"/>
    </location>
</feature>
<organism evidence="3 4">
    <name type="scientific">Cerrena zonata</name>
    <dbReference type="NCBI Taxonomy" id="2478898"/>
    <lineage>
        <taxon>Eukaryota</taxon>
        <taxon>Fungi</taxon>
        <taxon>Dikarya</taxon>
        <taxon>Basidiomycota</taxon>
        <taxon>Agaricomycotina</taxon>
        <taxon>Agaricomycetes</taxon>
        <taxon>Polyporales</taxon>
        <taxon>Cerrenaceae</taxon>
        <taxon>Cerrena</taxon>
    </lineage>
</organism>
<comment type="caution">
    <text evidence="3">The sequence shown here is derived from an EMBL/GenBank/DDBJ whole genome shotgun (WGS) entry which is preliminary data.</text>
</comment>
<dbReference type="PANTHER" id="PTHR11188:SF17">
    <property type="entry name" value="FI21816P1"/>
    <property type="match status" value="1"/>
</dbReference>
<evidence type="ECO:0000313" key="4">
    <source>
        <dbReference type="Proteomes" id="UP001385951"/>
    </source>
</evidence>
<dbReference type="AlphaFoldDB" id="A0AAW0GMV2"/>
<feature type="compositionally biased region" description="Polar residues" evidence="1">
    <location>
        <begin position="748"/>
        <end position="763"/>
    </location>
</feature>
<dbReference type="InterPro" id="IPR014752">
    <property type="entry name" value="Arrestin-like_C"/>
</dbReference>
<feature type="domain" description="Arrestin C-terminal-like" evidence="2">
    <location>
        <begin position="390"/>
        <end position="549"/>
    </location>
</feature>
<dbReference type="EMBL" id="JASBNA010000002">
    <property type="protein sequence ID" value="KAK7694963.1"/>
    <property type="molecule type" value="Genomic_DNA"/>
</dbReference>
<protein>
    <recommendedName>
        <fullName evidence="2">Arrestin C-terminal-like domain-containing protein</fullName>
    </recommendedName>
</protein>
<accession>A0AAW0GMV2</accession>
<feature type="region of interest" description="Disordered" evidence="1">
    <location>
        <begin position="593"/>
        <end position="626"/>
    </location>
</feature>
<dbReference type="Pfam" id="PF02752">
    <property type="entry name" value="Arrestin_C"/>
    <property type="match status" value="1"/>
</dbReference>
<dbReference type="InterPro" id="IPR011022">
    <property type="entry name" value="Arrestin_C-like"/>
</dbReference>
<keyword evidence="4" id="KW-1185">Reference proteome</keyword>
<evidence type="ECO:0000313" key="3">
    <source>
        <dbReference type="EMBL" id="KAK7694963.1"/>
    </source>
</evidence>
<sequence length="930" mass="100386">MSRSASLNADDPHCTGLFCPPNVPLAQPTQMHRNLPKAVFSCPPSPTGLGSTFNHDHVGNIDAIGLGSTSAAHDIGLQSFRRMEALRLAANGDSMIAFDSENNVSRFRESGRIALDTMTPGGGTFAHSLRQNPSLIPTQLSSHNTLSNIGPSPARNATELMTLLGNSNARLKPRAKMVSSSGGHVLNQFQASDIVSLEQAKQRARVEVDVVLESATCVQGGHLRGQIKVRIRNRSKKEQPVLLAEGKLRVVGFETIPNEAHSHVFYQCAAPFSKITDTYQSLYVTSPDAEGYAQAVEGVHILPFTMELPSSSPFGSAKGILNLSSGVSVRYVVMISIRIKVTGSNKHSIAHFYRDCEIWPSLKLESILASAPRPLQASTAKGLSVLGGGSNDKVRLTANLHRLHWVAGQRCYVRVLVNNGSKKPIKHLALSLIRTVTIFKPKPALDAGHEVIVDPDACQTSTTHKLLAESVLEMSRQGVRGHASAKGWWTGVKPGQDLEFAHHVLLPSDALSITRGRLLEVEYSIRVTVSAGSLTSDIFVTLPIRIINFISIDPLPGAGLLSPSGAYSHRVKHSLRGKDSDLPASSRSSHVRQSALSSYIHGPSTTTSGARYGTSDNYQPQLSGFVPDETYLSPRLQVTNPDPPTQPDVEVDSDNNIPEDFQVPIALHIQQSLSEASIYSTDSSVSNMTSNNPRLGSLDFPFDADSDAELEQMMGSVKIQQIQPDAEDEDGSDFVKEVDENGSGDEGYSSSIISDNGEDSATSLEDVGRTHFTSRVREKLAARAQKMDHAIPVPIESETDLEEVTPRVQYTAPTDEHGATHDLPPPSTSASIGTTELVEPRSSLQRIPSSVRGPRSSRMLPRPPTSAIEIASTSDTHCMPINNSTTIIFQSRPSSDTLRLTGGSANSVKHRIAALEQRVKDVEGNDDTCM</sequence>
<dbReference type="GO" id="GO:0030674">
    <property type="term" value="F:protein-macromolecule adaptor activity"/>
    <property type="evidence" value="ECO:0007669"/>
    <property type="project" value="TreeGrafter"/>
</dbReference>
<dbReference type="InterPro" id="IPR050357">
    <property type="entry name" value="Arrestin_domain-protein"/>
</dbReference>
<dbReference type="SMART" id="SM01017">
    <property type="entry name" value="Arrestin_C"/>
    <property type="match status" value="2"/>
</dbReference>
<dbReference type="GO" id="GO:0005886">
    <property type="term" value="C:plasma membrane"/>
    <property type="evidence" value="ECO:0007669"/>
    <property type="project" value="TreeGrafter"/>
</dbReference>
<dbReference type="InterPro" id="IPR014756">
    <property type="entry name" value="Ig_E-set"/>
</dbReference>
<dbReference type="Gene3D" id="2.60.40.640">
    <property type="match status" value="1"/>
</dbReference>
<proteinExistence type="predicted"/>
<feature type="region of interest" description="Disordered" evidence="1">
    <location>
        <begin position="813"/>
        <end position="863"/>
    </location>
</feature>
<dbReference type="GO" id="GO:0070086">
    <property type="term" value="P:ubiquitin-dependent endocytosis"/>
    <property type="evidence" value="ECO:0007669"/>
    <property type="project" value="TreeGrafter"/>
</dbReference>
<dbReference type="GO" id="GO:0005829">
    <property type="term" value="C:cytosol"/>
    <property type="evidence" value="ECO:0007669"/>
    <property type="project" value="TreeGrafter"/>
</dbReference>
<evidence type="ECO:0000256" key="1">
    <source>
        <dbReference type="SAM" id="MobiDB-lite"/>
    </source>
</evidence>
<dbReference type="SUPFAM" id="SSF81296">
    <property type="entry name" value="E set domains"/>
    <property type="match status" value="1"/>
</dbReference>
<reference evidence="3 4" key="1">
    <citation type="submission" date="2022-09" db="EMBL/GenBank/DDBJ databases">
        <authorList>
            <person name="Palmer J.M."/>
        </authorList>
    </citation>
    <scope>NUCLEOTIDE SEQUENCE [LARGE SCALE GENOMIC DNA]</scope>
    <source>
        <strain evidence="3 4">DSM 7382</strain>
    </source>
</reference>